<dbReference type="SUPFAM" id="SSF53098">
    <property type="entry name" value="Ribonuclease H-like"/>
    <property type="match status" value="1"/>
</dbReference>
<comment type="caution">
    <text evidence="2">The sequence shown here is derived from an EMBL/GenBank/DDBJ whole genome shotgun (WGS) entry which is preliminary data.</text>
</comment>
<dbReference type="PANTHER" id="PTHR47501">
    <property type="entry name" value="TRANSPOSASE-RELATED"/>
    <property type="match status" value="1"/>
</dbReference>
<sequence length="522" mass="59249">MSEEYQYDLDVARNISPERSPQESSNSSSTSDSSEEDDVLHNKKSDAAGFDSRKTCDEDVAVAEGNYWYTRPCFSYFNFTAELIQSKPKGNDNITGTCKKCAKACSGQIRSTTNWIRHIKKHSDLFIDYKKQKKEQKLARDNEAVSLKTIAARKKRIVVRQSKLNFLSSKAPSKLTKLEQSKVDALITNFIISKALPLNTVDDPSFIALVNGLQPRANVMEQLRNSLAVVKFVCFNADMWSTPHRSWIAEVIYGYLDCQLKTPCATRWNSEFDDVECILQQDQALLKTVMKKLKIEVLDESDLTLLKEYLAIMGPLAKYLDVLQSENNNYLGCVIPCLQKIKSGMTECKDLAPNGYGVAISRGLLVFESIIIVRFKPLVERDSLMIATTVHPRFKLNWIAKENEMLARKVRILIEAGLENLDLHGDTAHCENMEDPLQMPSRATSIMNELDLFLVDNDRSLSSLNKYPRIKDLFLRYNTGLPSSAPVERLFSAGPLVLTIRRNRLSDELFETLLILKVHKRL</sequence>
<feature type="compositionally biased region" description="Low complexity" evidence="1">
    <location>
        <begin position="17"/>
        <end position="32"/>
    </location>
</feature>
<gene>
    <name evidence="2" type="ORF">APZ42_015664</name>
</gene>
<name>A0A162NTA7_9CRUS</name>
<dbReference type="Proteomes" id="UP000076858">
    <property type="component" value="Unassembled WGS sequence"/>
</dbReference>
<feature type="region of interest" description="Disordered" evidence="1">
    <location>
        <begin position="1"/>
        <end position="44"/>
    </location>
</feature>
<evidence type="ECO:0008006" key="4">
    <source>
        <dbReference type="Google" id="ProtNLM"/>
    </source>
</evidence>
<accession>A0A162NTA7</accession>
<organism evidence="2 3">
    <name type="scientific">Daphnia magna</name>
    <dbReference type="NCBI Taxonomy" id="35525"/>
    <lineage>
        <taxon>Eukaryota</taxon>
        <taxon>Metazoa</taxon>
        <taxon>Ecdysozoa</taxon>
        <taxon>Arthropoda</taxon>
        <taxon>Crustacea</taxon>
        <taxon>Branchiopoda</taxon>
        <taxon>Diplostraca</taxon>
        <taxon>Cladocera</taxon>
        <taxon>Anomopoda</taxon>
        <taxon>Daphniidae</taxon>
        <taxon>Daphnia</taxon>
    </lineage>
</organism>
<reference evidence="2 3" key="1">
    <citation type="submission" date="2016-03" db="EMBL/GenBank/DDBJ databases">
        <title>EvidentialGene: Evidence-directed Construction of Genes on Genomes.</title>
        <authorList>
            <person name="Gilbert D.G."/>
            <person name="Choi J.-H."/>
            <person name="Mockaitis K."/>
            <person name="Colbourne J."/>
            <person name="Pfrender M."/>
        </authorList>
    </citation>
    <scope>NUCLEOTIDE SEQUENCE [LARGE SCALE GENOMIC DNA]</scope>
    <source>
        <strain evidence="2 3">Xinb3</strain>
        <tissue evidence="2">Complete organism</tissue>
    </source>
</reference>
<dbReference type="AlphaFoldDB" id="A0A162NTA7"/>
<proteinExistence type="predicted"/>
<dbReference type="InterPro" id="IPR012337">
    <property type="entry name" value="RNaseH-like_sf"/>
</dbReference>
<keyword evidence="3" id="KW-1185">Reference proteome</keyword>
<dbReference type="EMBL" id="LRGB01000547">
    <property type="protein sequence ID" value="KZS18247.1"/>
    <property type="molecule type" value="Genomic_DNA"/>
</dbReference>
<dbReference type="STRING" id="35525.A0A162NTA7"/>
<evidence type="ECO:0000313" key="3">
    <source>
        <dbReference type="Proteomes" id="UP000076858"/>
    </source>
</evidence>
<evidence type="ECO:0000313" key="2">
    <source>
        <dbReference type="EMBL" id="KZS18247.1"/>
    </source>
</evidence>
<protein>
    <recommendedName>
        <fullName evidence="4">HAT C-terminal dimerisation domain-containing protein</fullName>
    </recommendedName>
</protein>
<dbReference type="PANTHER" id="PTHR47501:SF5">
    <property type="entry name" value="HAT C-TERMINAL DIMERISATION DOMAIN-CONTAINING PROTEIN"/>
    <property type="match status" value="1"/>
</dbReference>
<evidence type="ECO:0000256" key="1">
    <source>
        <dbReference type="SAM" id="MobiDB-lite"/>
    </source>
</evidence>
<dbReference type="OrthoDB" id="10582053at2759"/>